<evidence type="ECO:0000313" key="1">
    <source>
        <dbReference type="Proteomes" id="UP000790787"/>
    </source>
</evidence>
<proteinExistence type="predicted"/>
<reference evidence="2" key="2">
    <citation type="submission" date="2025-08" db="UniProtKB">
        <authorList>
            <consortium name="RefSeq"/>
        </authorList>
    </citation>
    <scope>IDENTIFICATION</scope>
    <source>
        <tissue evidence="2">Leaf</tissue>
    </source>
</reference>
<dbReference type="RefSeq" id="XP_075092421.1">
    <property type="nucleotide sequence ID" value="XM_075236320.1"/>
</dbReference>
<reference evidence="1" key="1">
    <citation type="journal article" date="2014" name="Nat. Commun.">
        <title>The tobacco genome sequence and its comparison with those of tomato and potato.</title>
        <authorList>
            <person name="Sierro N."/>
            <person name="Battey J.N."/>
            <person name="Ouadi S."/>
            <person name="Bakaher N."/>
            <person name="Bovet L."/>
            <person name="Willig A."/>
            <person name="Goepfert S."/>
            <person name="Peitsch M.C."/>
            <person name="Ivanov N.V."/>
        </authorList>
    </citation>
    <scope>NUCLEOTIDE SEQUENCE [LARGE SCALE GENOMIC DNA]</scope>
</reference>
<accession>A0AC58T5A8</accession>
<name>A0AC58T5A8_TOBAC</name>
<dbReference type="Proteomes" id="UP000790787">
    <property type="component" value="Chromosome 18"/>
</dbReference>
<sequence>MVIEVQPPWRMYFNSAAHRGGVGVCVVFITSQGKVLSYSFMLTQLCSNNVTEYQALIRGFEMVVEMKWLQLQVFGDSELVINHLLGSYEVKKPELRLYHDYAKNLMRWVGDVTIQHVVAPPFSLFASKKWVYDILGMGQLIPFGN</sequence>
<keyword evidence="1" id="KW-1185">Reference proteome</keyword>
<gene>
    <name evidence="2" type="primary">LOC142172654</name>
</gene>
<evidence type="ECO:0000313" key="2">
    <source>
        <dbReference type="RefSeq" id="XP_075092421.1"/>
    </source>
</evidence>
<protein>
    <submittedName>
        <fullName evidence="2">Uncharacterized protein LOC142172654</fullName>
    </submittedName>
</protein>
<organism evidence="1 2">
    <name type="scientific">Nicotiana tabacum</name>
    <name type="common">Common tobacco</name>
    <dbReference type="NCBI Taxonomy" id="4097"/>
    <lineage>
        <taxon>Eukaryota</taxon>
        <taxon>Viridiplantae</taxon>
        <taxon>Streptophyta</taxon>
        <taxon>Embryophyta</taxon>
        <taxon>Tracheophyta</taxon>
        <taxon>Spermatophyta</taxon>
        <taxon>Magnoliopsida</taxon>
        <taxon>eudicotyledons</taxon>
        <taxon>Gunneridae</taxon>
        <taxon>Pentapetalae</taxon>
        <taxon>asterids</taxon>
        <taxon>lamiids</taxon>
        <taxon>Solanales</taxon>
        <taxon>Solanaceae</taxon>
        <taxon>Nicotianoideae</taxon>
        <taxon>Nicotianeae</taxon>
        <taxon>Nicotiana</taxon>
    </lineage>
</organism>